<evidence type="ECO:0000256" key="2">
    <source>
        <dbReference type="HAMAP-Rule" id="MF_01940"/>
    </source>
</evidence>
<feature type="short sequence motif" description="HXTX 1" evidence="2">
    <location>
        <begin position="39"/>
        <end position="42"/>
    </location>
</feature>
<dbReference type="Gene3D" id="3.90.1140.10">
    <property type="entry name" value="Cyclic phosphodiesterase"/>
    <property type="match status" value="1"/>
</dbReference>
<keyword evidence="1 2" id="KW-0378">Hydrolase</keyword>
<reference evidence="3 4" key="1">
    <citation type="submission" date="2019-06" db="EMBL/GenBank/DDBJ databases">
        <title>Sequencing the genomes of 1000 actinobacteria strains.</title>
        <authorList>
            <person name="Klenk H.-P."/>
        </authorList>
    </citation>
    <scope>NUCLEOTIDE SEQUENCE [LARGE SCALE GENOMIC DNA]</scope>
    <source>
        <strain evidence="3 4">DSM 45679</strain>
    </source>
</reference>
<comment type="similarity">
    <text evidence="2">Belongs to the 2H phosphoesterase superfamily. ThpR family.</text>
</comment>
<dbReference type="NCBIfam" id="TIGR02258">
    <property type="entry name" value="2_5_ligase"/>
    <property type="match status" value="1"/>
</dbReference>
<evidence type="ECO:0000313" key="4">
    <source>
        <dbReference type="Proteomes" id="UP000320876"/>
    </source>
</evidence>
<dbReference type="GO" id="GO:0016874">
    <property type="term" value="F:ligase activity"/>
    <property type="evidence" value="ECO:0007669"/>
    <property type="project" value="UniProtKB-KW"/>
</dbReference>
<accession>A0A542CT94</accession>
<keyword evidence="3" id="KW-0436">Ligase</keyword>
<gene>
    <name evidence="3" type="ORF">FB471_6189</name>
</gene>
<evidence type="ECO:0000256" key="1">
    <source>
        <dbReference type="ARBA" id="ARBA00022801"/>
    </source>
</evidence>
<protein>
    <recommendedName>
        <fullName evidence="2">RNA 2',3'-cyclic phosphodiesterase</fullName>
        <shortName evidence="2">RNA 2',3'-CPDase</shortName>
        <ecNumber evidence="2">3.1.4.58</ecNumber>
    </recommendedName>
</protein>
<dbReference type="GO" id="GO:0008664">
    <property type="term" value="F:RNA 2',3'-cyclic 3'-phosphodiesterase activity"/>
    <property type="evidence" value="ECO:0007669"/>
    <property type="project" value="UniProtKB-EC"/>
</dbReference>
<dbReference type="Proteomes" id="UP000320876">
    <property type="component" value="Unassembled WGS sequence"/>
</dbReference>
<dbReference type="SUPFAM" id="SSF55144">
    <property type="entry name" value="LigT-like"/>
    <property type="match status" value="1"/>
</dbReference>
<dbReference type="InterPro" id="IPR009097">
    <property type="entry name" value="Cyclic_Pdiesterase"/>
</dbReference>
<dbReference type="EC" id="3.1.4.58" evidence="2"/>
<comment type="function">
    <text evidence="2">Hydrolyzes RNA 2',3'-cyclic phosphodiester to an RNA 2'-phosphomonoester.</text>
</comment>
<dbReference type="PANTHER" id="PTHR35561">
    <property type="entry name" value="RNA 2',3'-CYCLIC PHOSPHODIESTERASE"/>
    <property type="match status" value="1"/>
</dbReference>
<proteinExistence type="inferred from homology"/>
<dbReference type="GO" id="GO:0004113">
    <property type="term" value="F:2',3'-cyclic-nucleotide 3'-phosphodiesterase activity"/>
    <property type="evidence" value="ECO:0007669"/>
    <property type="project" value="InterPro"/>
</dbReference>
<dbReference type="Pfam" id="PF13563">
    <property type="entry name" value="2_5_RNA_ligase2"/>
    <property type="match status" value="1"/>
</dbReference>
<dbReference type="EMBL" id="VFML01000002">
    <property type="protein sequence ID" value="TQI94039.1"/>
    <property type="molecule type" value="Genomic_DNA"/>
</dbReference>
<sequence>MRLFSALVPPDPVVESLRTALADAPSDARLRRLPPGQWHITLGFFGEDDPEARAAWLRPRLAGRPMLDLRLAGAGTFPGVLWVGVRSAGLDALAGASGADELDRPFHPHLTVARGHDPGARRRLLSRLRDYRGPWWTATEVVLFASERGGDGMRYTPIERFGLGAGLG</sequence>
<dbReference type="PANTHER" id="PTHR35561:SF1">
    <property type="entry name" value="RNA 2',3'-CYCLIC PHOSPHODIESTERASE"/>
    <property type="match status" value="1"/>
</dbReference>
<organism evidence="3 4">
    <name type="scientific">Amycolatopsis cihanbeyliensis</name>
    <dbReference type="NCBI Taxonomy" id="1128664"/>
    <lineage>
        <taxon>Bacteria</taxon>
        <taxon>Bacillati</taxon>
        <taxon>Actinomycetota</taxon>
        <taxon>Actinomycetes</taxon>
        <taxon>Pseudonocardiales</taxon>
        <taxon>Pseudonocardiaceae</taxon>
        <taxon>Amycolatopsis</taxon>
    </lineage>
</organism>
<feature type="active site" description="Proton donor" evidence="2">
    <location>
        <position position="39"/>
    </location>
</feature>
<feature type="short sequence motif" description="HXTX 2" evidence="2">
    <location>
        <begin position="109"/>
        <end position="112"/>
    </location>
</feature>
<name>A0A542CT94_AMYCI</name>
<comment type="catalytic activity">
    <reaction evidence="2">
        <text>a 3'-end 2',3'-cyclophospho-ribonucleotide-RNA + H2O = a 3'-end 2'-phospho-ribonucleotide-RNA + H(+)</text>
        <dbReference type="Rhea" id="RHEA:11828"/>
        <dbReference type="Rhea" id="RHEA-COMP:10464"/>
        <dbReference type="Rhea" id="RHEA-COMP:17353"/>
        <dbReference type="ChEBI" id="CHEBI:15377"/>
        <dbReference type="ChEBI" id="CHEBI:15378"/>
        <dbReference type="ChEBI" id="CHEBI:83064"/>
        <dbReference type="ChEBI" id="CHEBI:173113"/>
        <dbReference type="EC" id="3.1.4.58"/>
    </reaction>
</comment>
<keyword evidence="4" id="KW-1185">Reference proteome</keyword>
<dbReference type="RefSeq" id="WP_246076801.1">
    <property type="nucleotide sequence ID" value="NZ_VFML01000002.1"/>
</dbReference>
<feature type="active site" description="Proton acceptor" evidence="2">
    <location>
        <position position="109"/>
    </location>
</feature>
<dbReference type="HAMAP" id="MF_01940">
    <property type="entry name" value="RNA_CPDase"/>
    <property type="match status" value="1"/>
</dbReference>
<evidence type="ECO:0000313" key="3">
    <source>
        <dbReference type="EMBL" id="TQI94039.1"/>
    </source>
</evidence>
<dbReference type="AlphaFoldDB" id="A0A542CT94"/>
<dbReference type="InterPro" id="IPR004175">
    <property type="entry name" value="RNA_CPDase"/>
</dbReference>
<comment type="caution">
    <text evidence="3">The sequence shown here is derived from an EMBL/GenBank/DDBJ whole genome shotgun (WGS) entry which is preliminary data.</text>
</comment>